<dbReference type="EMBL" id="KI913953">
    <property type="protein sequence ID" value="ETW09265.1"/>
    <property type="molecule type" value="Genomic_DNA"/>
</dbReference>
<organism evidence="2">
    <name type="scientific">Aphanomyces invadans</name>
    <dbReference type="NCBI Taxonomy" id="157072"/>
    <lineage>
        <taxon>Eukaryota</taxon>
        <taxon>Sar</taxon>
        <taxon>Stramenopiles</taxon>
        <taxon>Oomycota</taxon>
        <taxon>Saprolegniomycetes</taxon>
        <taxon>Saprolegniales</taxon>
        <taxon>Verrucalvaceae</taxon>
        <taxon>Aphanomyces</taxon>
    </lineage>
</organism>
<dbReference type="RefSeq" id="XP_008863070.1">
    <property type="nucleotide sequence ID" value="XM_008864848.1"/>
</dbReference>
<dbReference type="OrthoDB" id="197967at2759"/>
<accession>A0A024UTH3</accession>
<protein>
    <recommendedName>
        <fullName evidence="3">Protein FRA10AC1</fullName>
    </recommendedName>
</protein>
<gene>
    <name evidence="2" type="ORF">H310_01664</name>
</gene>
<dbReference type="GeneID" id="20078714"/>
<name>A0A024UTH3_9STRA</name>
<feature type="region of interest" description="Disordered" evidence="1">
    <location>
        <begin position="1"/>
        <end position="29"/>
    </location>
</feature>
<evidence type="ECO:0000256" key="1">
    <source>
        <dbReference type="SAM" id="MobiDB-lite"/>
    </source>
</evidence>
<feature type="region of interest" description="Disordered" evidence="1">
    <location>
        <begin position="191"/>
        <end position="214"/>
    </location>
</feature>
<feature type="compositionally biased region" description="Acidic residues" evidence="1">
    <location>
        <begin position="205"/>
        <end position="214"/>
    </location>
</feature>
<sequence length="230" mass="26788">MSKAERKRARDDETSEHRWKKSSTDAKKKKHKAYMKDFKVWSKTSSTTAAEWLTEDEAILREKHQFLRNDDVDAVDGEKDWKVRMAVRYYQKLSKEYALADFSRYKEGKVGLRWRTEREVVDGKGQFVCGNKKCDASHGLESYEVLFAYVEHKEKKQCLVKLRVCRACALKLFHRKILEIQAQHSHDKGAADENVQKLLQGKQVDDDDSDDDGYIEQRDDKAFEAVDGTS</sequence>
<dbReference type="Pfam" id="PF09725">
    <property type="entry name" value="Fra10Ac1"/>
    <property type="match status" value="1"/>
</dbReference>
<dbReference type="InterPro" id="IPR019129">
    <property type="entry name" value="Folate-sensitive_fs_Fra10Ac1"/>
</dbReference>
<proteinExistence type="predicted"/>
<dbReference type="AlphaFoldDB" id="A0A024UTH3"/>
<dbReference type="eggNOG" id="KOG1297">
    <property type="taxonomic scope" value="Eukaryota"/>
</dbReference>
<dbReference type="STRING" id="157072.A0A024UTH3"/>
<feature type="compositionally biased region" description="Basic and acidic residues" evidence="1">
    <location>
        <begin position="8"/>
        <end position="26"/>
    </location>
</feature>
<evidence type="ECO:0008006" key="3">
    <source>
        <dbReference type="Google" id="ProtNLM"/>
    </source>
</evidence>
<reference evidence="2" key="1">
    <citation type="submission" date="2013-12" db="EMBL/GenBank/DDBJ databases">
        <title>The Genome Sequence of Aphanomyces invadans NJM9701.</title>
        <authorList>
            <consortium name="The Broad Institute Genomics Platform"/>
            <person name="Russ C."/>
            <person name="Tyler B."/>
            <person name="van West P."/>
            <person name="Dieguez-Uribeondo J."/>
            <person name="Young S.K."/>
            <person name="Zeng Q."/>
            <person name="Gargeya S."/>
            <person name="Fitzgerald M."/>
            <person name="Abouelleil A."/>
            <person name="Alvarado L."/>
            <person name="Chapman S.B."/>
            <person name="Gainer-Dewar J."/>
            <person name="Goldberg J."/>
            <person name="Griggs A."/>
            <person name="Gujja S."/>
            <person name="Hansen M."/>
            <person name="Howarth C."/>
            <person name="Imamovic A."/>
            <person name="Ireland A."/>
            <person name="Larimer J."/>
            <person name="McCowan C."/>
            <person name="Murphy C."/>
            <person name="Pearson M."/>
            <person name="Poon T.W."/>
            <person name="Priest M."/>
            <person name="Roberts A."/>
            <person name="Saif S."/>
            <person name="Shea T."/>
            <person name="Sykes S."/>
            <person name="Wortman J."/>
            <person name="Nusbaum C."/>
            <person name="Birren B."/>
        </authorList>
    </citation>
    <scope>NUCLEOTIDE SEQUENCE [LARGE SCALE GENOMIC DNA]</scope>
    <source>
        <strain evidence="2">NJM9701</strain>
    </source>
</reference>
<evidence type="ECO:0000313" key="2">
    <source>
        <dbReference type="EMBL" id="ETW09265.1"/>
    </source>
</evidence>
<dbReference type="VEuPathDB" id="FungiDB:H310_01664"/>